<gene>
    <name evidence="2" type="ORF">OH76DRAFT_1170850</name>
</gene>
<sequence>MTNTESLPKVCQRTTQNRAQYCERTCAPPVAVQQQATQLRQRCSSSSSPRRAHNVTSPPRAGRITAAAEHRHPPQPRPARGRHAIKLGWERRVSRLDPACAGRRGWSLRDAAVSRRGRTSTYIPCIVDDTSVDFVDGYTLWKVLPVAFTFSGKHEPGRNPEMERVLFDDTRPEPHRPVRDARLLQPVVHIRPDFKTVLHEHGAGARRAGASGTALVRVGDGGIRAVDHPSGIVTPGRFGRTTIRPPSMDVLVYLWCCE</sequence>
<organism evidence="2 3">
    <name type="scientific">Lentinus brumalis</name>
    <dbReference type="NCBI Taxonomy" id="2498619"/>
    <lineage>
        <taxon>Eukaryota</taxon>
        <taxon>Fungi</taxon>
        <taxon>Dikarya</taxon>
        <taxon>Basidiomycota</taxon>
        <taxon>Agaricomycotina</taxon>
        <taxon>Agaricomycetes</taxon>
        <taxon>Polyporales</taxon>
        <taxon>Polyporaceae</taxon>
        <taxon>Lentinus</taxon>
    </lineage>
</organism>
<dbReference type="Proteomes" id="UP000256964">
    <property type="component" value="Unassembled WGS sequence"/>
</dbReference>
<accession>A0A371CU92</accession>
<evidence type="ECO:0000313" key="3">
    <source>
        <dbReference type="Proteomes" id="UP000256964"/>
    </source>
</evidence>
<name>A0A371CU92_9APHY</name>
<keyword evidence="3" id="KW-1185">Reference proteome</keyword>
<reference evidence="2 3" key="1">
    <citation type="journal article" date="2018" name="Biotechnol. Biofuels">
        <title>Integrative visual omics of the white-rot fungus Polyporus brumalis exposes the biotechnological potential of its oxidative enzymes for delignifying raw plant biomass.</title>
        <authorList>
            <person name="Miyauchi S."/>
            <person name="Rancon A."/>
            <person name="Drula E."/>
            <person name="Hage H."/>
            <person name="Chaduli D."/>
            <person name="Favel A."/>
            <person name="Grisel S."/>
            <person name="Henrissat B."/>
            <person name="Herpoel-Gimbert I."/>
            <person name="Ruiz-Duenas F.J."/>
            <person name="Chevret D."/>
            <person name="Hainaut M."/>
            <person name="Lin J."/>
            <person name="Wang M."/>
            <person name="Pangilinan J."/>
            <person name="Lipzen A."/>
            <person name="Lesage-Meessen L."/>
            <person name="Navarro D."/>
            <person name="Riley R."/>
            <person name="Grigoriev I.V."/>
            <person name="Zhou S."/>
            <person name="Raouche S."/>
            <person name="Rosso M.N."/>
        </authorList>
    </citation>
    <scope>NUCLEOTIDE SEQUENCE [LARGE SCALE GENOMIC DNA]</scope>
    <source>
        <strain evidence="2 3">BRFM 1820</strain>
    </source>
</reference>
<dbReference type="AlphaFoldDB" id="A0A371CU92"/>
<proteinExistence type="predicted"/>
<dbReference type="EMBL" id="KZ857458">
    <property type="protein sequence ID" value="RDX43855.1"/>
    <property type="molecule type" value="Genomic_DNA"/>
</dbReference>
<feature type="region of interest" description="Disordered" evidence="1">
    <location>
        <begin position="38"/>
        <end position="61"/>
    </location>
</feature>
<evidence type="ECO:0000313" key="2">
    <source>
        <dbReference type="EMBL" id="RDX43855.1"/>
    </source>
</evidence>
<protein>
    <submittedName>
        <fullName evidence="2">Uncharacterized protein</fullName>
    </submittedName>
</protein>
<evidence type="ECO:0000256" key="1">
    <source>
        <dbReference type="SAM" id="MobiDB-lite"/>
    </source>
</evidence>